<dbReference type="InterPro" id="IPR051774">
    <property type="entry name" value="Sperm-specific_class_P"/>
</dbReference>
<feature type="compositionally biased region" description="Pro residues" evidence="2">
    <location>
        <begin position="438"/>
        <end position="450"/>
    </location>
</feature>
<protein>
    <recommendedName>
        <fullName evidence="1">Major sperm protein</fullName>
    </recommendedName>
</protein>
<keyword evidence="1" id="KW-0963">Cytoplasm</keyword>
<dbReference type="PROSITE" id="PS50202">
    <property type="entry name" value="MSP"/>
    <property type="match status" value="1"/>
</dbReference>
<evidence type="ECO:0000259" key="4">
    <source>
        <dbReference type="PROSITE" id="PS50202"/>
    </source>
</evidence>
<evidence type="ECO:0000313" key="6">
    <source>
        <dbReference type="Proteomes" id="UP000252519"/>
    </source>
</evidence>
<feature type="compositionally biased region" description="Pro residues" evidence="2">
    <location>
        <begin position="358"/>
        <end position="383"/>
    </location>
</feature>
<dbReference type="PANTHER" id="PTHR22947:SF39">
    <property type="entry name" value="MSP DOMAIN-CONTAINING PROTEIN"/>
    <property type="match status" value="1"/>
</dbReference>
<dbReference type="SUPFAM" id="SSF49354">
    <property type="entry name" value="PapD-like"/>
    <property type="match status" value="1"/>
</dbReference>
<keyword evidence="1" id="KW-0206">Cytoskeleton</keyword>
<feature type="chain" id="PRO_5016942749" description="Major sperm protein" evidence="3">
    <location>
        <begin position="21"/>
        <end position="462"/>
    </location>
</feature>
<evidence type="ECO:0000313" key="5">
    <source>
        <dbReference type="EMBL" id="RCN48242.1"/>
    </source>
</evidence>
<evidence type="ECO:0000256" key="2">
    <source>
        <dbReference type="SAM" id="MobiDB-lite"/>
    </source>
</evidence>
<reference evidence="5 6" key="1">
    <citation type="submission" date="2014-10" db="EMBL/GenBank/DDBJ databases">
        <title>Draft genome of the hookworm Ancylostoma caninum.</title>
        <authorList>
            <person name="Mitreva M."/>
        </authorList>
    </citation>
    <scope>NUCLEOTIDE SEQUENCE [LARGE SCALE GENOMIC DNA]</scope>
    <source>
        <strain evidence="5 6">Baltimore</strain>
    </source>
</reference>
<feature type="compositionally biased region" description="Basic and acidic residues" evidence="2">
    <location>
        <begin position="46"/>
        <end position="56"/>
    </location>
</feature>
<proteinExistence type="predicted"/>
<name>A0A368GV49_ANCCA</name>
<feature type="region of interest" description="Disordered" evidence="2">
    <location>
        <begin position="26"/>
        <end position="118"/>
    </location>
</feature>
<gene>
    <name evidence="5" type="ORF">ANCCAN_05657</name>
</gene>
<dbReference type="PANTHER" id="PTHR22947">
    <property type="entry name" value="MAJOR SPERM PROTEIN"/>
    <property type="match status" value="1"/>
</dbReference>
<dbReference type="Gene3D" id="2.60.40.10">
    <property type="entry name" value="Immunoglobulins"/>
    <property type="match status" value="1"/>
</dbReference>
<feature type="compositionally biased region" description="Basic and acidic residues" evidence="2">
    <location>
        <begin position="80"/>
        <end position="112"/>
    </location>
</feature>
<keyword evidence="6" id="KW-1185">Reference proteome</keyword>
<comment type="function">
    <text evidence="1">Central component in molecular interactions underlying sperm crawling. Forms an extensive filament system that extends from sperm villipoda, along the leading edge of the pseudopod.</text>
</comment>
<dbReference type="Pfam" id="PF00635">
    <property type="entry name" value="Motile_Sperm"/>
    <property type="match status" value="1"/>
</dbReference>
<feature type="region of interest" description="Disordered" evidence="2">
    <location>
        <begin position="344"/>
        <end position="395"/>
    </location>
</feature>
<dbReference type="STRING" id="29170.A0A368GV49"/>
<organism evidence="5 6">
    <name type="scientific">Ancylostoma caninum</name>
    <name type="common">Dog hookworm</name>
    <dbReference type="NCBI Taxonomy" id="29170"/>
    <lineage>
        <taxon>Eukaryota</taxon>
        <taxon>Metazoa</taxon>
        <taxon>Ecdysozoa</taxon>
        <taxon>Nematoda</taxon>
        <taxon>Chromadorea</taxon>
        <taxon>Rhabditida</taxon>
        <taxon>Rhabditina</taxon>
        <taxon>Rhabditomorpha</taxon>
        <taxon>Strongyloidea</taxon>
        <taxon>Ancylostomatidae</taxon>
        <taxon>Ancylostomatinae</taxon>
        <taxon>Ancylostoma</taxon>
    </lineage>
</organism>
<dbReference type="InterPro" id="IPR000535">
    <property type="entry name" value="MSP_dom"/>
</dbReference>
<sequence>MGMICVPLAVWIVLNSLANCARPRVAPSVASAPRTPESSASSSSNRIKESQSEERRERKKAPPKATRVQKESKAPIAQAPKKELPPEERKQPTPSAKKEEEKSELKEEKKAEPVPAQSVKTVKKEAVKVPGIADFMDQAKTTKAPLLVLKQGEEEEDPGDGNYEDVNLTEAVAPEANVQLVTVDPPSATFPLTGGQSAHNIQNVSENRIVFKVKCSNNNEYGIRPVFGFVEPASSTMLLVTRLAGKPKEDKMVIEYVLAPAEAKDAMVAFRAAATTSVQSITVPLVAVGPTPGAPGAAVAKQPVPIPMAAVKPMPVPVAPLRPANIPVSPSPAAPVVLGALKPPAPPAASAPAAPARPVTPAPTAPARPAAPPAPAAPGPPAQARPGAPALAPAPPRPIAAAPAVPAPLALSPAPFKPPPPGTVPPPVKPPMQGTVVPPRPAPPPLPPQPGFAAAAPIGLKK</sequence>
<dbReference type="OrthoDB" id="10492422at2759"/>
<evidence type="ECO:0000256" key="1">
    <source>
        <dbReference type="RuleBase" id="RU003425"/>
    </source>
</evidence>
<evidence type="ECO:0000256" key="3">
    <source>
        <dbReference type="SAM" id="SignalP"/>
    </source>
</evidence>
<feature type="domain" description="MSP" evidence="4">
    <location>
        <begin position="180"/>
        <end position="288"/>
    </location>
</feature>
<comment type="caution">
    <text evidence="5">The sequence shown here is derived from an EMBL/GenBank/DDBJ whole genome shotgun (WGS) entry which is preliminary data.</text>
</comment>
<dbReference type="EMBL" id="JOJR01000049">
    <property type="protein sequence ID" value="RCN48242.1"/>
    <property type="molecule type" value="Genomic_DNA"/>
</dbReference>
<keyword evidence="3" id="KW-0732">Signal</keyword>
<dbReference type="InterPro" id="IPR013783">
    <property type="entry name" value="Ig-like_fold"/>
</dbReference>
<dbReference type="InterPro" id="IPR008962">
    <property type="entry name" value="PapD-like_sf"/>
</dbReference>
<feature type="compositionally biased region" description="Pro residues" evidence="2">
    <location>
        <begin position="415"/>
        <end position="430"/>
    </location>
</feature>
<dbReference type="AlphaFoldDB" id="A0A368GV49"/>
<feature type="compositionally biased region" description="Low complexity" evidence="2">
    <location>
        <begin position="451"/>
        <end position="462"/>
    </location>
</feature>
<dbReference type="Proteomes" id="UP000252519">
    <property type="component" value="Unassembled WGS sequence"/>
</dbReference>
<accession>A0A368GV49</accession>
<feature type="region of interest" description="Disordered" evidence="2">
    <location>
        <begin position="409"/>
        <end position="462"/>
    </location>
</feature>
<feature type="signal peptide" evidence="3">
    <location>
        <begin position="1"/>
        <end position="20"/>
    </location>
</feature>